<evidence type="ECO:0000259" key="5">
    <source>
        <dbReference type="PROSITE" id="PS50931"/>
    </source>
</evidence>
<name>A0A4Q7IYI1_9PSEU</name>
<evidence type="ECO:0000313" key="6">
    <source>
        <dbReference type="EMBL" id="RZQ59497.1"/>
    </source>
</evidence>
<dbReference type="GO" id="GO:0032993">
    <property type="term" value="C:protein-DNA complex"/>
    <property type="evidence" value="ECO:0007669"/>
    <property type="project" value="TreeGrafter"/>
</dbReference>
<comment type="caution">
    <text evidence="6">The sequence shown here is derived from an EMBL/GenBank/DDBJ whole genome shotgun (WGS) entry which is preliminary data.</text>
</comment>
<evidence type="ECO:0000256" key="2">
    <source>
        <dbReference type="ARBA" id="ARBA00023015"/>
    </source>
</evidence>
<dbReference type="Pfam" id="PF00126">
    <property type="entry name" value="HTH_1"/>
    <property type="match status" value="1"/>
</dbReference>
<evidence type="ECO:0000256" key="3">
    <source>
        <dbReference type="ARBA" id="ARBA00023125"/>
    </source>
</evidence>
<feature type="domain" description="HTH lysR-type" evidence="5">
    <location>
        <begin position="4"/>
        <end position="61"/>
    </location>
</feature>
<proteinExistence type="inferred from homology"/>
<dbReference type="SUPFAM" id="SSF53850">
    <property type="entry name" value="Periplasmic binding protein-like II"/>
    <property type="match status" value="1"/>
</dbReference>
<dbReference type="GO" id="GO:0003677">
    <property type="term" value="F:DNA binding"/>
    <property type="evidence" value="ECO:0007669"/>
    <property type="project" value="UniProtKB-KW"/>
</dbReference>
<dbReference type="PRINTS" id="PR00039">
    <property type="entry name" value="HTHLYSR"/>
</dbReference>
<dbReference type="GO" id="GO:0003700">
    <property type="term" value="F:DNA-binding transcription factor activity"/>
    <property type="evidence" value="ECO:0007669"/>
    <property type="project" value="InterPro"/>
</dbReference>
<dbReference type="PANTHER" id="PTHR30346">
    <property type="entry name" value="TRANSCRIPTIONAL DUAL REGULATOR HCAR-RELATED"/>
    <property type="match status" value="1"/>
</dbReference>
<dbReference type="EMBL" id="SFCC01000023">
    <property type="protein sequence ID" value="RZQ59497.1"/>
    <property type="molecule type" value="Genomic_DNA"/>
</dbReference>
<keyword evidence="4" id="KW-0804">Transcription</keyword>
<dbReference type="PANTHER" id="PTHR30346:SF0">
    <property type="entry name" value="HCA OPERON TRANSCRIPTIONAL ACTIVATOR HCAR"/>
    <property type="match status" value="1"/>
</dbReference>
<keyword evidence="7" id="KW-1185">Reference proteome</keyword>
<sequence>MAAIDLRLLNQFVAVAEEGGFGRAAARLHMAQPPLSAAIRRLETELGGRLFDRTSKGARLTPAGQVFLTEARAVLARAARATDAGRSAAAGRAGTLRLAFVGSATFEVLPGMLTAFRAANPDVELVLTEATTAQQVRMLLDDDVDAGIGCPPLHDDGGLASVMLRRTPFVAALPDTHRLATAADIRLADLAGEPFVLFPRTLGPGLYDTVIAACRAAGFTPRVAQEAVQLQTIAALVAGGLGVALLPASARAVARTGAAYVDLVDPPPGLVFEHALLYRHADPSPILARLRRITSGSSFSARTSEYTDAATCGGSGIT</sequence>
<gene>
    <name evidence="6" type="ORF">EWH70_33420</name>
</gene>
<organism evidence="6 7">
    <name type="scientific">Amycolatopsis suaedae</name>
    <dbReference type="NCBI Taxonomy" id="2510978"/>
    <lineage>
        <taxon>Bacteria</taxon>
        <taxon>Bacillati</taxon>
        <taxon>Actinomycetota</taxon>
        <taxon>Actinomycetes</taxon>
        <taxon>Pseudonocardiales</taxon>
        <taxon>Pseudonocardiaceae</taxon>
        <taxon>Amycolatopsis</taxon>
    </lineage>
</organism>
<dbReference type="InterPro" id="IPR036388">
    <property type="entry name" value="WH-like_DNA-bd_sf"/>
</dbReference>
<keyword evidence="2" id="KW-0805">Transcription regulation</keyword>
<evidence type="ECO:0000256" key="4">
    <source>
        <dbReference type="ARBA" id="ARBA00023163"/>
    </source>
</evidence>
<dbReference type="Pfam" id="PF03466">
    <property type="entry name" value="LysR_substrate"/>
    <property type="match status" value="1"/>
</dbReference>
<keyword evidence="3" id="KW-0238">DNA-binding</keyword>
<dbReference type="Gene3D" id="3.40.190.10">
    <property type="entry name" value="Periplasmic binding protein-like II"/>
    <property type="match status" value="2"/>
</dbReference>
<dbReference type="CDD" id="cd08414">
    <property type="entry name" value="PBP2_LTTR_aromatics_like"/>
    <property type="match status" value="1"/>
</dbReference>
<reference evidence="6 7" key="1">
    <citation type="submission" date="2019-02" db="EMBL/GenBank/DDBJ databases">
        <title>Draft genome sequence of Amycolatopsis sp. 8-3EHSu isolated from roots of Suaeda maritima.</title>
        <authorList>
            <person name="Duangmal K."/>
            <person name="Chantavorakit T."/>
        </authorList>
    </citation>
    <scope>NUCLEOTIDE SEQUENCE [LARGE SCALE GENOMIC DNA]</scope>
    <source>
        <strain evidence="6 7">8-3EHSu</strain>
    </source>
</reference>
<dbReference type="SUPFAM" id="SSF46785">
    <property type="entry name" value="Winged helix' DNA-binding domain"/>
    <property type="match status" value="1"/>
</dbReference>
<dbReference type="PROSITE" id="PS50931">
    <property type="entry name" value="HTH_LYSR"/>
    <property type="match status" value="1"/>
</dbReference>
<dbReference type="InterPro" id="IPR005119">
    <property type="entry name" value="LysR_subst-bd"/>
</dbReference>
<protein>
    <submittedName>
        <fullName evidence="6">LysR family transcriptional regulator</fullName>
    </submittedName>
</protein>
<evidence type="ECO:0000256" key="1">
    <source>
        <dbReference type="ARBA" id="ARBA00009437"/>
    </source>
</evidence>
<dbReference type="OrthoDB" id="3176554at2"/>
<dbReference type="RefSeq" id="WP_130479595.1">
    <property type="nucleotide sequence ID" value="NZ_SFCC01000023.1"/>
</dbReference>
<accession>A0A4Q7IYI1</accession>
<evidence type="ECO:0000313" key="7">
    <source>
        <dbReference type="Proteomes" id="UP000292003"/>
    </source>
</evidence>
<dbReference type="AlphaFoldDB" id="A0A4Q7IYI1"/>
<dbReference type="InterPro" id="IPR000847">
    <property type="entry name" value="LysR_HTH_N"/>
</dbReference>
<dbReference type="Proteomes" id="UP000292003">
    <property type="component" value="Unassembled WGS sequence"/>
</dbReference>
<dbReference type="Gene3D" id="1.10.10.10">
    <property type="entry name" value="Winged helix-like DNA-binding domain superfamily/Winged helix DNA-binding domain"/>
    <property type="match status" value="1"/>
</dbReference>
<comment type="similarity">
    <text evidence="1">Belongs to the LysR transcriptional regulatory family.</text>
</comment>
<dbReference type="FunFam" id="1.10.10.10:FF:000001">
    <property type="entry name" value="LysR family transcriptional regulator"/>
    <property type="match status" value="1"/>
</dbReference>
<dbReference type="InterPro" id="IPR036390">
    <property type="entry name" value="WH_DNA-bd_sf"/>
</dbReference>